<dbReference type="Gene3D" id="1.10.10.60">
    <property type="entry name" value="Homeodomain-like"/>
    <property type="match status" value="1"/>
</dbReference>
<gene>
    <name evidence="6" type="ORF">A7K91_12795</name>
</gene>
<dbReference type="InterPro" id="IPR036271">
    <property type="entry name" value="Tet_transcr_reg_TetR-rel_C_sf"/>
</dbReference>
<dbReference type="Pfam" id="PF13305">
    <property type="entry name" value="TetR_C_33"/>
    <property type="match status" value="1"/>
</dbReference>
<dbReference type="STRING" id="1844972.A7K91_12795"/>
<evidence type="ECO:0000256" key="2">
    <source>
        <dbReference type="ARBA" id="ARBA00023125"/>
    </source>
</evidence>
<evidence type="ECO:0000313" key="6">
    <source>
        <dbReference type="EMBL" id="OBR64376.1"/>
    </source>
</evidence>
<dbReference type="InterPro" id="IPR025996">
    <property type="entry name" value="MT1864/Rv1816-like_C"/>
</dbReference>
<dbReference type="EMBL" id="LYPA01000065">
    <property type="protein sequence ID" value="OBR64376.1"/>
    <property type="molecule type" value="Genomic_DNA"/>
</dbReference>
<reference evidence="6 7" key="1">
    <citation type="submission" date="2016-05" db="EMBL/GenBank/DDBJ databases">
        <title>Paenibacillus oryzae. sp. nov., isolated from the rice root.</title>
        <authorList>
            <person name="Zhang J."/>
            <person name="Zhang X."/>
        </authorList>
    </citation>
    <scope>NUCLEOTIDE SEQUENCE [LARGE SCALE GENOMIC DNA]</scope>
    <source>
        <strain evidence="6 7">1DrF-4</strain>
    </source>
</reference>
<dbReference type="SUPFAM" id="SSF46689">
    <property type="entry name" value="Homeodomain-like"/>
    <property type="match status" value="1"/>
</dbReference>
<dbReference type="InterPro" id="IPR001647">
    <property type="entry name" value="HTH_TetR"/>
</dbReference>
<dbReference type="RefSeq" id="WP_068684980.1">
    <property type="nucleotide sequence ID" value="NZ_LYPA01000065.1"/>
</dbReference>
<dbReference type="Proteomes" id="UP000092024">
    <property type="component" value="Unassembled WGS sequence"/>
</dbReference>
<feature type="domain" description="HTH tetR-type" evidence="4">
    <location>
        <begin position="12"/>
        <end position="46"/>
    </location>
</feature>
<dbReference type="AlphaFoldDB" id="A0A1A5YFG9"/>
<keyword evidence="7" id="KW-1185">Reference proteome</keyword>
<evidence type="ECO:0000313" key="7">
    <source>
        <dbReference type="Proteomes" id="UP000092024"/>
    </source>
</evidence>
<proteinExistence type="predicted"/>
<dbReference type="Pfam" id="PF00440">
    <property type="entry name" value="TetR_N"/>
    <property type="match status" value="1"/>
</dbReference>
<evidence type="ECO:0008006" key="8">
    <source>
        <dbReference type="Google" id="ProtNLM"/>
    </source>
</evidence>
<dbReference type="GO" id="GO:0045892">
    <property type="term" value="P:negative regulation of DNA-templated transcription"/>
    <property type="evidence" value="ECO:0007669"/>
    <property type="project" value="InterPro"/>
</dbReference>
<dbReference type="PRINTS" id="PR00400">
    <property type="entry name" value="TETREPRESSOR"/>
</dbReference>
<dbReference type="GO" id="GO:0003677">
    <property type="term" value="F:DNA binding"/>
    <property type="evidence" value="ECO:0007669"/>
    <property type="project" value="UniProtKB-KW"/>
</dbReference>
<evidence type="ECO:0000256" key="3">
    <source>
        <dbReference type="ARBA" id="ARBA00023163"/>
    </source>
</evidence>
<dbReference type="GO" id="GO:0046677">
    <property type="term" value="P:response to antibiotic"/>
    <property type="evidence" value="ECO:0007669"/>
    <property type="project" value="InterPro"/>
</dbReference>
<dbReference type="InterPro" id="IPR003012">
    <property type="entry name" value="Tet_transcr_reg_TetR"/>
</dbReference>
<protein>
    <recommendedName>
        <fullName evidence="8">TetR family transcriptional regulator</fullName>
    </recommendedName>
</protein>
<dbReference type="SUPFAM" id="SSF48498">
    <property type="entry name" value="Tetracyclin repressor-like, C-terminal domain"/>
    <property type="match status" value="1"/>
</dbReference>
<comment type="caution">
    <text evidence="6">The sequence shown here is derived from an EMBL/GenBank/DDBJ whole genome shotgun (WGS) entry which is preliminary data.</text>
</comment>
<dbReference type="Gene3D" id="1.10.357.10">
    <property type="entry name" value="Tetracycline Repressor, domain 2"/>
    <property type="match status" value="1"/>
</dbReference>
<keyword evidence="1" id="KW-0805">Transcription regulation</keyword>
<keyword evidence="3" id="KW-0804">Transcription</keyword>
<feature type="domain" description="HTH-type transcriptional regulator MT1864/Rv1816-like C-terminal" evidence="5">
    <location>
        <begin position="83"/>
        <end position="177"/>
    </location>
</feature>
<sequence>MARRGLDLETVVEAAAELADYKGLEGLTIAQIAEKLQVRPPSLYNHIAGLPELKRHLVLYGYRLLRAAMNEATAGKSGDEAIFAFTSAYLTFARQRPGLYELTLGSPPRNDEELQQLGEALVGDLLQIFQEYGFAGEEGIHAVRGLRSLVHGFASIEQKGGFGIPIEVDASLKFMMDIYLAGISQRKSEMKNDKQNG</sequence>
<evidence type="ECO:0000259" key="4">
    <source>
        <dbReference type="Pfam" id="PF00440"/>
    </source>
</evidence>
<dbReference type="OrthoDB" id="71867at2"/>
<accession>A0A1A5YFG9</accession>
<keyword evidence="2" id="KW-0238">DNA-binding</keyword>
<evidence type="ECO:0000259" key="5">
    <source>
        <dbReference type="Pfam" id="PF13305"/>
    </source>
</evidence>
<dbReference type="InterPro" id="IPR009057">
    <property type="entry name" value="Homeodomain-like_sf"/>
</dbReference>
<organism evidence="6 7">
    <name type="scientific">Paenibacillus oryzae</name>
    <dbReference type="NCBI Taxonomy" id="1844972"/>
    <lineage>
        <taxon>Bacteria</taxon>
        <taxon>Bacillati</taxon>
        <taxon>Bacillota</taxon>
        <taxon>Bacilli</taxon>
        <taxon>Bacillales</taxon>
        <taxon>Paenibacillaceae</taxon>
        <taxon>Paenibacillus</taxon>
    </lineage>
</organism>
<evidence type="ECO:0000256" key="1">
    <source>
        <dbReference type="ARBA" id="ARBA00023015"/>
    </source>
</evidence>
<name>A0A1A5YFG9_9BACL</name>